<reference evidence="2" key="1">
    <citation type="submission" date="2019-10" db="EMBL/GenBank/DDBJ databases">
        <authorList>
            <person name="Zhang R."/>
            <person name="Pan Y."/>
            <person name="Wang J."/>
            <person name="Ma R."/>
            <person name="Yu S."/>
        </authorList>
    </citation>
    <scope>NUCLEOTIDE SEQUENCE</scope>
    <source>
        <strain evidence="2">LA-IB0</strain>
        <tissue evidence="2">Leaf</tissue>
    </source>
</reference>
<dbReference type="Proteomes" id="UP000826271">
    <property type="component" value="Unassembled WGS sequence"/>
</dbReference>
<comment type="caution">
    <text evidence="2">The sequence shown here is derived from an EMBL/GenBank/DDBJ whole genome shotgun (WGS) entry which is preliminary data.</text>
</comment>
<evidence type="ECO:0000313" key="2">
    <source>
        <dbReference type="EMBL" id="KAG8375094.1"/>
    </source>
</evidence>
<dbReference type="AlphaFoldDB" id="A0AAV6X4P4"/>
<evidence type="ECO:0000256" key="1">
    <source>
        <dbReference type="SAM" id="MobiDB-lite"/>
    </source>
</evidence>
<keyword evidence="3" id="KW-1185">Reference proteome</keyword>
<feature type="compositionally biased region" description="Acidic residues" evidence="1">
    <location>
        <begin position="64"/>
        <end position="83"/>
    </location>
</feature>
<evidence type="ECO:0000313" key="3">
    <source>
        <dbReference type="Proteomes" id="UP000826271"/>
    </source>
</evidence>
<accession>A0AAV6X4P4</accession>
<name>A0AAV6X4P4_9LAMI</name>
<sequence>MNFYEKMNKERLNLLKWLNLELLKRGRVELQMKNIVNMLQWLNPELLTRGRVKWQNQDSRLEFDDSSDEDYLESGDSEDDEELVGEHNVGTYGPDGYTSGAVDGTSGAAGDTFDDEDLEGKILIPPASFWKILNDPLLSLNGTDEETVGRDGNDNMVSIAMTVVQVENYESWKWFLSVLEGWNVQASGHSYLTDRKDCLKAPSSANKPDFDMYMVRIETAVPKANENVQIAAQWLRESHSSIGVELTSKLFIKDLKHPNKLKLQLPNKLKLYLMDLMLPNPYKLLKVLQLALMELGPQEAIQDLGMKSSGRESAVATGFGRTIASAAGSGSGGTSAAPNTPGNTPGISLHLKRKVRGNYFVVNMVLGHASLWLSGCHLLSPDSTMNDLRNANERLRWPLEWIDAQNMFGSWGSGGRRRKVLSRSILMELATSELDGEAGAGVVAQNEHENVLLSVLADFIFEFKQKWGGVSCKKGSRVGEAERLEPHCCGRCLRAYH</sequence>
<dbReference type="EMBL" id="WHWC01000010">
    <property type="protein sequence ID" value="KAG8375094.1"/>
    <property type="molecule type" value="Genomic_DNA"/>
</dbReference>
<organism evidence="2 3">
    <name type="scientific">Buddleja alternifolia</name>
    <dbReference type="NCBI Taxonomy" id="168488"/>
    <lineage>
        <taxon>Eukaryota</taxon>
        <taxon>Viridiplantae</taxon>
        <taxon>Streptophyta</taxon>
        <taxon>Embryophyta</taxon>
        <taxon>Tracheophyta</taxon>
        <taxon>Spermatophyta</taxon>
        <taxon>Magnoliopsida</taxon>
        <taxon>eudicotyledons</taxon>
        <taxon>Gunneridae</taxon>
        <taxon>Pentapetalae</taxon>
        <taxon>asterids</taxon>
        <taxon>lamiids</taxon>
        <taxon>Lamiales</taxon>
        <taxon>Scrophulariaceae</taxon>
        <taxon>Buddlejeae</taxon>
        <taxon>Buddleja</taxon>
    </lineage>
</organism>
<protein>
    <submittedName>
        <fullName evidence="2">Uncharacterized protein</fullName>
    </submittedName>
</protein>
<gene>
    <name evidence="2" type="ORF">BUALT_Bualt10G0064600</name>
</gene>
<feature type="region of interest" description="Disordered" evidence="1">
    <location>
        <begin position="63"/>
        <end position="111"/>
    </location>
</feature>
<proteinExistence type="predicted"/>